<organism evidence="6 7">
    <name type="scientific">Ceratopteris richardii</name>
    <name type="common">Triangle waterfern</name>
    <dbReference type="NCBI Taxonomy" id="49495"/>
    <lineage>
        <taxon>Eukaryota</taxon>
        <taxon>Viridiplantae</taxon>
        <taxon>Streptophyta</taxon>
        <taxon>Embryophyta</taxon>
        <taxon>Tracheophyta</taxon>
        <taxon>Polypodiopsida</taxon>
        <taxon>Polypodiidae</taxon>
        <taxon>Polypodiales</taxon>
        <taxon>Pteridineae</taxon>
        <taxon>Pteridaceae</taxon>
        <taxon>Parkerioideae</taxon>
        <taxon>Ceratopteris</taxon>
    </lineage>
</organism>
<name>A0A8T2S7G8_CERRI</name>
<evidence type="ECO:0000259" key="5">
    <source>
        <dbReference type="PROSITE" id="PS51319"/>
    </source>
</evidence>
<dbReference type="CDD" id="cd00183">
    <property type="entry name" value="TFIIS_I"/>
    <property type="match status" value="1"/>
</dbReference>
<protein>
    <recommendedName>
        <fullName evidence="5">TFIIS N-terminal domain-containing protein</fullName>
    </recommendedName>
</protein>
<dbReference type="InterPro" id="IPR017923">
    <property type="entry name" value="TFIIS_N"/>
</dbReference>
<dbReference type="Gene3D" id="1.20.930.10">
    <property type="entry name" value="Conserved domain common to transcription factors TFIIS, elongin A, CRSP70"/>
    <property type="match status" value="1"/>
</dbReference>
<comment type="subcellular location">
    <subcellularLocation>
        <location evidence="1 3">Nucleus</location>
    </subcellularLocation>
</comment>
<dbReference type="SMART" id="SM00509">
    <property type="entry name" value="TFS2N"/>
    <property type="match status" value="1"/>
</dbReference>
<feature type="region of interest" description="Disordered" evidence="4">
    <location>
        <begin position="431"/>
        <end position="450"/>
    </location>
</feature>
<dbReference type="InterPro" id="IPR003617">
    <property type="entry name" value="TFIIS/CRSP70_N_sub"/>
</dbReference>
<feature type="region of interest" description="Disordered" evidence="4">
    <location>
        <begin position="611"/>
        <end position="636"/>
    </location>
</feature>
<keyword evidence="2 3" id="KW-0539">Nucleus</keyword>
<dbReference type="EMBL" id="CM035427">
    <property type="protein sequence ID" value="KAH7307423.1"/>
    <property type="molecule type" value="Genomic_DNA"/>
</dbReference>
<dbReference type="SUPFAM" id="SSF47676">
    <property type="entry name" value="Conserved domain common to transcription factors TFIIS, elongin A, CRSP70"/>
    <property type="match status" value="1"/>
</dbReference>
<dbReference type="InterPro" id="IPR035441">
    <property type="entry name" value="TFIIS/LEDGF_dom_sf"/>
</dbReference>
<comment type="caution">
    <text evidence="6">The sequence shown here is derived from an EMBL/GenBank/DDBJ whole genome shotgun (WGS) entry which is preliminary data.</text>
</comment>
<evidence type="ECO:0000313" key="6">
    <source>
        <dbReference type="EMBL" id="KAH7307423.1"/>
    </source>
</evidence>
<evidence type="ECO:0000256" key="2">
    <source>
        <dbReference type="ARBA" id="ARBA00023242"/>
    </source>
</evidence>
<evidence type="ECO:0000313" key="7">
    <source>
        <dbReference type="Proteomes" id="UP000825935"/>
    </source>
</evidence>
<dbReference type="PANTHER" id="PTHR46554:SF2">
    <property type="entry name" value="TFIIS N-TERMINAL DOMAIN-CONTAINING PROTEIN"/>
    <property type="match status" value="1"/>
</dbReference>
<evidence type="ECO:0000256" key="1">
    <source>
        <dbReference type="ARBA" id="ARBA00004123"/>
    </source>
</evidence>
<keyword evidence="7" id="KW-1185">Reference proteome</keyword>
<dbReference type="GO" id="GO:0005634">
    <property type="term" value="C:nucleus"/>
    <property type="evidence" value="ECO:0007669"/>
    <property type="project" value="UniProtKB-SubCell"/>
</dbReference>
<dbReference type="PROSITE" id="PS51319">
    <property type="entry name" value="TFIIS_N"/>
    <property type="match status" value="1"/>
</dbReference>
<feature type="domain" description="TFIIS N-terminal" evidence="5">
    <location>
        <begin position="213"/>
        <end position="294"/>
    </location>
</feature>
<evidence type="ECO:0000256" key="4">
    <source>
        <dbReference type="SAM" id="MobiDB-lite"/>
    </source>
</evidence>
<dbReference type="OrthoDB" id="44867at2759"/>
<reference evidence="6" key="1">
    <citation type="submission" date="2021-08" db="EMBL/GenBank/DDBJ databases">
        <title>WGS assembly of Ceratopteris richardii.</title>
        <authorList>
            <person name="Marchant D.B."/>
            <person name="Chen G."/>
            <person name="Jenkins J."/>
            <person name="Shu S."/>
            <person name="Leebens-Mack J."/>
            <person name="Grimwood J."/>
            <person name="Schmutz J."/>
            <person name="Soltis P."/>
            <person name="Soltis D."/>
            <person name="Chen Z.-H."/>
        </authorList>
    </citation>
    <scope>NUCLEOTIDE SEQUENCE</scope>
    <source>
        <strain evidence="6">Whitten #5841</strain>
        <tissue evidence="6">Leaf</tissue>
    </source>
</reference>
<gene>
    <name evidence="6" type="ORF">KP509_22G058100</name>
</gene>
<accession>A0A8T2S7G8</accession>
<dbReference type="AlphaFoldDB" id="A0A8T2S7G8"/>
<evidence type="ECO:0000256" key="3">
    <source>
        <dbReference type="PROSITE-ProRule" id="PRU00649"/>
    </source>
</evidence>
<dbReference type="Pfam" id="PF08711">
    <property type="entry name" value="Med26"/>
    <property type="match status" value="1"/>
</dbReference>
<feature type="compositionally biased region" description="Basic and acidic residues" evidence="4">
    <location>
        <begin position="433"/>
        <end position="443"/>
    </location>
</feature>
<dbReference type="PANTHER" id="PTHR46554">
    <property type="entry name" value="MEDIATOR OF RNA POLYMERASE II TRANSCRIPTION SUBUNIT 26A-RELATED"/>
    <property type="match status" value="1"/>
</dbReference>
<proteinExistence type="predicted"/>
<dbReference type="Proteomes" id="UP000825935">
    <property type="component" value="Chromosome 22"/>
</dbReference>
<sequence length="636" mass="70767">MKLPGVMREKERRERERERESASPSFSLYALCVLSHHIKTLKLVFFLRQWECCLSPSPVPCFSFTCNSHGRIHADPGTTHQHSYSLSVSPLCRMSHAEMQRWRSFFEASTEDIWTLIHRAIIEAALDYPKEFRRQRDRIGEILFDRRLVQDRADDDADDCEEGEFRKISPSFKCTTPNVAGWSEQHEVVRGDGDIRSCGKLNDDAQALSDELEEENHILGDLNSMKEALQDGDQPESNILELLQRLKYMPITVKHLKVTEFGKLVRSLKKHPSKRVQSVARELMKQWKALIDEWIDSEKHANTETVAGPSGDYGCLQNDICAGRSLPPPLDEGAPFAASDPANASQLISFVDGSRGISTERTTHQLPSDAFGLSVKDNLSYSCRSQSGSVLTDCSELDPKSSNCCPLAIATTVEERGSATRDMHFPASRVKRERTGTEEEKYCGKSQGSHTQALKSTANHSCPGRNAAVTKVKANVVLVRTKPAVDAVIMDGSKMNMHANSVDRACTKVKSTVDDKSIRWNCSTTHMGDLDKMSSQKSHNDETSHKIENVKQKLHQGYEQAVNAKKQRTVQAMGSTELLHSSHAKEVKQNAFVHGIHLSNNGMGGTEKTNTPVQSKGVMHSRGAGQAGKAKKFVPV</sequence>